<dbReference type="CDD" id="cd03055">
    <property type="entry name" value="GST_N_Omega"/>
    <property type="match status" value="1"/>
</dbReference>
<gene>
    <name evidence="6" type="primary">GSTo2</name>
</gene>
<dbReference type="SFLD" id="SFLDS00019">
    <property type="entry name" value="Glutathione_Transferase_(cytos"/>
    <property type="match status" value="1"/>
</dbReference>
<accession>I3QKS2</accession>
<dbReference type="PRINTS" id="PR01625">
    <property type="entry name" value="GSTRNSFRASEO"/>
</dbReference>
<dbReference type="PANTHER" id="PTHR43968:SF6">
    <property type="entry name" value="GLUTATHIONE S-TRANSFERASE OMEGA"/>
    <property type="match status" value="1"/>
</dbReference>
<dbReference type="Gene3D" id="3.40.30.10">
    <property type="entry name" value="Glutaredoxin"/>
    <property type="match status" value="1"/>
</dbReference>
<evidence type="ECO:0000259" key="3">
    <source>
        <dbReference type="PROSITE" id="PS50404"/>
    </source>
</evidence>
<keyword evidence="2" id="KW-0560">Oxidoreductase</keyword>
<dbReference type="InterPro" id="IPR050983">
    <property type="entry name" value="GST_Omega/HSP26"/>
</dbReference>
<dbReference type="GO" id="GO:0045174">
    <property type="term" value="F:glutathione dehydrogenase (ascorbate) activity"/>
    <property type="evidence" value="ECO:0007669"/>
    <property type="project" value="UniProtKB-ARBA"/>
</dbReference>
<evidence type="ECO:0000313" key="6">
    <source>
        <dbReference type="EMBL" id="AHC08061.1"/>
    </source>
</evidence>
<dbReference type="AlphaFoldDB" id="I3QKS2"/>
<name>I3QKS2_LOCMI</name>
<dbReference type="GO" id="GO:0005737">
    <property type="term" value="C:cytoplasm"/>
    <property type="evidence" value="ECO:0007669"/>
    <property type="project" value="InterPro"/>
</dbReference>
<sequence>MSQKHLSRGSRLPPFPKGKLRLYSMRFCPYAQRVHLVLDAKRIPYEVVNVDLTEKPDWLYEKSPFGKVPAIELESGDTLYESLIICDFLDEKYPSRSLYSRDPLKKAKDKIMIDHFNKVIQSMLKVYYHTANSNLNEDQLEEFFQGLDLYERELVERGKSFFGGDRPGMLDYMIWPWCERSDMMKVLGGDQFLLPKDRFKRLMEWRNQMKEDDAVKESYLEPQVHAKYFQSRKAGYPDYDMLVGN</sequence>
<reference evidence="6" key="2">
    <citation type="submission" date="2013-09" db="EMBL/GenBank/DDBJ databases">
        <title>Molecular characterization and functional divergence of glutathione S-transferase from Locusta migratoria.</title>
        <authorList>
            <person name="Zhang X.Y."/>
        </authorList>
    </citation>
    <scope>NUCLEOTIDE SEQUENCE</scope>
</reference>
<dbReference type="GO" id="GO:0004364">
    <property type="term" value="F:glutathione transferase activity"/>
    <property type="evidence" value="ECO:0007669"/>
    <property type="project" value="UniProtKB-EC"/>
</dbReference>
<dbReference type="SUPFAM" id="SSF52833">
    <property type="entry name" value="Thioredoxin-like"/>
    <property type="match status" value="1"/>
</dbReference>
<evidence type="ECO:0000313" key="5">
    <source>
        <dbReference type="EMBL" id="AFK10494.1"/>
    </source>
</evidence>
<dbReference type="PANTHER" id="PTHR43968">
    <property type="match status" value="1"/>
</dbReference>
<dbReference type="Pfam" id="PF13410">
    <property type="entry name" value="GST_C_2"/>
    <property type="match status" value="1"/>
</dbReference>
<dbReference type="InterPro" id="IPR010987">
    <property type="entry name" value="Glutathione-S-Trfase_C-like"/>
</dbReference>
<dbReference type="EC" id="2.5.1.18" evidence="5 6"/>
<dbReference type="InterPro" id="IPR005442">
    <property type="entry name" value="GST_omega"/>
</dbReference>
<dbReference type="EMBL" id="JQ750592">
    <property type="protein sequence ID" value="AFK10494.1"/>
    <property type="molecule type" value="mRNA"/>
</dbReference>
<dbReference type="InterPro" id="IPR036282">
    <property type="entry name" value="Glutathione-S-Trfase_C_sf"/>
</dbReference>
<dbReference type="FunFam" id="3.40.30.10:FF:000123">
    <property type="entry name" value="Glutathione transferase o1"/>
    <property type="match status" value="1"/>
</dbReference>
<keyword evidence="5" id="KW-0808">Transferase</keyword>
<dbReference type="PROSITE" id="PS50405">
    <property type="entry name" value="GST_CTER"/>
    <property type="match status" value="1"/>
</dbReference>
<dbReference type="SUPFAM" id="SSF47616">
    <property type="entry name" value="GST C-terminal domain-like"/>
    <property type="match status" value="1"/>
</dbReference>
<reference evidence="5" key="1">
    <citation type="submission" date="2012-03" db="EMBL/GenBank/DDBJ databases">
        <title>Homology modeling of glutathione S-transferase omega 1 from Locusta migratoria (Orthoptera: Acridoidea) and gene temporal and spatial expression patterns.</title>
        <authorList>
            <person name="Zhang X.Y."/>
            <person name="Wang J.X."/>
            <person name="Guo Y.Q."/>
            <person name="Zhang J.Q."/>
            <person name="Li T."/>
            <person name="Rong S."/>
            <person name="Guo Y.P."/>
            <person name="Zhang J.Z."/>
            <person name="Ma E.B."/>
        </authorList>
    </citation>
    <scope>NUCLEOTIDE SEQUENCE</scope>
</reference>
<evidence type="ECO:0000256" key="2">
    <source>
        <dbReference type="ARBA" id="ARBA00023002"/>
    </source>
</evidence>
<dbReference type="InterPro" id="IPR040079">
    <property type="entry name" value="Glutathione_S-Trfase"/>
</dbReference>
<organism evidence="5">
    <name type="scientific">Locusta migratoria</name>
    <name type="common">Migratory locust</name>
    <dbReference type="NCBI Taxonomy" id="7004"/>
    <lineage>
        <taxon>Eukaryota</taxon>
        <taxon>Metazoa</taxon>
        <taxon>Ecdysozoa</taxon>
        <taxon>Arthropoda</taxon>
        <taxon>Hexapoda</taxon>
        <taxon>Insecta</taxon>
        <taxon>Pterygota</taxon>
        <taxon>Neoptera</taxon>
        <taxon>Polyneoptera</taxon>
        <taxon>Orthoptera</taxon>
        <taxon>Caelifera</taxon>
        <taxon>Acrididea</taxon>
        <taxon>Acridomorpha</taxon>
        <taxon>Acridoidea</taxon>
        <taxon>Acrididae</taxon>
        <taxon>Oedipodinae</taxon>
        <taxon>Locusta</taxon>
    </lineage>
</organism>
<dbReference type="SFLD" id="SFLDG00358">
    <property type="entry name" value="Main_(cytGST)"/>
    <property type="match status" value="1"/>
</dbReference>
<proteinExistence type="evidence at transcript level"/>
<dbReference type="GO" id="GO:0006749">
    <property type="term" value="P:glutathione metabolic process"/>
    <property type="evidence" value="ECO:0007669"/>
    <property type="project" value="TreeGrafter"/>
</dbReference>
<dbReference type="Pfam" id="PF13417">
    <property type="entry name" value="GST_N_3"/>
    <property type="match status" value="1"/>
</dbReference>
<feature type="domain" description="GST N-terminal" evidence="3">
    <location>
        <begin position="18"/>
        <end position="97"/>
    </location>
</feature>
<dbReference type="PROSITE" id="PS50404">
    <property type="entry name" value="GST_NTER"/>
    <property type="match status" value="1"/>
</dbReference>
<dbReference type="InterPro" id="IPR036249">
    <property type="entry name" value="Thioredoxin-like_sf"/>
</dbReference>
<protein>
    <submittedName>
        <fullName evidence="5">GSTO1</fullName>
    </submittedName>
    <submittedName>
        <fullName evidence="6">Omega glutathione S-transferase</fullName>
        <ecNumber evidence="5 6">2.5.1.18</ecNumber>
    </submittedName>
</protein>
<comment type="similarity">
    <text evidence="1">Belongs to the GST superfamily. Omega family.</text>
</comment>
<evidence type="ECO:0000259" key="4">
    <source>
        <dbReference type="PROSITE" id="PS50405"/>
    </source>
</evidence>
<feature type="domain" description="GST C-terminal" evidence="4">
    <location>
        <begin position="102"/>
        <end position="237"/>
    </location>
</feature>
<dbReference type="Gene3D" id="1.20.1050.10">
    <property type="match status" value="1"/>
</dbReference>
<dbReference type="EMBL" id="KF680499">
    <property type="protein sequence ID" value="AHC08061.1"/>
    <property type="molecule type" value="mRNA"/>
</dbReference>
<dbReference type="FunFam" id="1.20.1050.10:FF:000009">
    <property type="entry name" value="Glutathione S-transferase omega-1"/>
    <property type="match status" value="1"/>
</dbReference>
<evidence type="ECO:0000256" key="1">
    <source>
        <dbReference type="ARBA" id="ARBA00011067"/>
    </source>
</evidence>
<dbReference type="InterPro" id="IPR004045">
    <property type="entry name" value="Glutathione_S-Trfase_N"/>
</dbReference>